<dbReference type="Proteomes" id="UP001165060">
    <property type="component" value="Unassembled WGS sequence"/>
</dbReference>
<reference evidence="3 4" key="1">
    <citation type="journal article" date="2023" name="Commun. Biol.">
        <title>Genome analysis of Parmales, the sister group of diatoms, reveals the evolutionary specialization of diatoms from phago-mixotrophs to photoautotrophs.</title>
        <authorList>
            <person name="Ban H."/>
            <person name="Sato S."/>
            <person name="Yoshikawa S."/>
            <person name="Yamada K."/>
            <person name="Nakamura Y."/>
            <person name="Ichinomiya M."/>
            <person name="Sato N."/>
            <person name="Blanc-Mathieu R."/>
            <person name="Endo H."/>
            <person name="Kuwata A."/>
            <person name="Ogata H."/>
        </authorList>
    </citation>
    <scope>NUCLEOTIDE SEQUENCE [LARGE SCALE GENOMIC DNA]</scope>
</reference>
<feature type="transmembrane region" description="Helical" evidence="2">
    <location>
        <begin position="169"/>
        <end position="191"/>
    </location>
</feature>
<proteinExistence type="predicted"/>
<feature type="transmembrane region" description="Helical" evidence="2">
    <location>
        <begin position="279"/>
        <end position="301"/>
    </location>
</feature>
<name>A0ABQ6MRG3_9STRA</name>
<organism evidence="3 4">
    <name type="scientific">Tetraparma gracilis</name>
    <dbReference type="NCBI Taxonomy" id="2962635"/>
    <lineage>
        <taxon>Eukaryota</taxon>
        <taxon>Sar</taxon>
        <taxon>Stramenopiles</taxon>
        <taxon>Ochrophyta</taxon>
        <taxon>Bolidophyceae</taxon>
        <taxon>Parmales</taxon>
        <taxon>Triparmaceae</taxon>
        <taxon>Tetraparma</taxon>
    </lineage>
</organism>
<evidence type="ECO:0000313" key="4">
    <source>
        <dbReference type="Proteomes" id="UP001165060"/>
    </source>
</evidence>
<evidence type="ECO:0000256" key="1">
    <source>
        <dbReference type="SAM" id="MobiDB-lite"/>
    </source>
</evidence>
<comment type="caution">
    <text evidence="3">The sequence shown here is derived from an EMBL/GenBank/DDBJ whole genome shotgun (WGS) entry which is preliminary data.</text>
</comment>
<feature type="transmembrane region" description="Helical" evidence="2">
    <location>
        <begin position="131"/>
        <end position="148"/>
    </location>
</feature>
<dbReference type="EMBL" id="BRYB01001700">
    <property type="protein sequence ID" value="GMI31551.1"/>
    <property type="molecule type" value="Genomic_DNA"/>
</dbReference>
<feature type="transmembrane region" description="Helical" evidence="2">
    <location>
        <begin position="197"/>
        <end position="218"/>
    </location>
</feature>
<feature type="transmembrane region" description="Helical" evidence="2">
    <location>
        <begin position="58"/>
        <end position="82"/>
    </location>
</feature>
<evidence type="ECO:0000256" key="2">
    <source>
        <dbReference type="SAM" id="Phobius"/>
    </source>
</evidence>
<keyword evidence="2" id="KW-1133">Transmembrane helix</keyword>
<keyword evidence="2" id="KW-0472">Membrane</keyword>
<accession>A0ABQ6MRG3</accession>
<feature type="transmembrane region" description="Helical" evidence="2">
    <location>
        <begin position="250"/>
        <end position="267"/>
    </location>
</feature>
<keyword evidence="2" id="KW-0812">Transmembrane</keyword>
<feature type="compositionally biased region" description="Polar residues" evidence="1">
    <location>
        <begin position="315"/>
        <end position="329"/>
    </location>
</feature>
<feature type="transmembrane region" description="Helical" evidence="2">
    <location>
        <begin position="94"/>
        <end position="111"/>
    </location>
</feature>
<feature type="region of interest" description="Disordered" evidence="1">
    <location>
        <begin position="307"/>
        <end position="329"/>
    </location>
</feature>
<protein>
    <submittedName>
        <fullName evidence="3">Uncharacterized protein</fullName>
    </submittedName>
</protein>
<evidence type="ECO:0000313" key="3">
    <source>
        <dbReference type="EMBL" id="GMI31551.1"/>
    </source>
</evidence>
<gene>
    <name evidence="3" type="ORF">TeGR_g7602</name>
</gene>
<sequence length="329" mass="34722">MGFVVPLIDTDVAFLEENNITSYSSCAGSPNATTTTNSYPYTLSSGCTETIAESNGAFYLISVLLFGVLYLGFAVVFGLRAVAASAGGDHAGQTLSQFCVLGGVALTLGSVDPHGMRGILPCQVYYLSDEVGAAALLVAAVNVIDSIVRVGRSIEQNKKASLVTGLGKTLVTGNTLAFFVIFVGFTAVSLVDTDNYIMWNAIKGVMGGLNLVFVMAFVSKHSRLIIAACGQLDEDKRKALKAKFVRCERIGYSIAFILVASGIMDFLEPSYTFKVSEGVGGFVIWLVFRVVFVAGFVTYYTTSKVANKKGKGGSSAMTSTKVHASSAAD</sequence>
<keyword evidence="4" id="KW-1185">Reference proteome</keyword>